<dbReference type="Gene3D" id="3.60.60.10">
    <property type="entry name" value="Penicillin V Acylase, Chain A"/>
    <property type="match status" value="1"/>
</dbReference>
<gene>
    <name evidence="1" type="ORF">P2G67_08230</name>
</gene>
<evidence type="ECO:0000313" key="2">
    <source>
        <dbReference type="Proteomes" id="UP001215503"/>
    </source>
</evidence>
<evidence type="ECO:0000313" key="1">
    <source>
        <dbReference type="EMBL" id="MDF2095960.1"/>
    </source>
</evidence>
<keyword evidence="2" id="KW-1185">Reference proteome</keyword>
<proteinExistence type="predicted"/>
<protein>
    <submittedName>
        <fullName evidence="1">NRDE family protein</fullName>
    </submittedName>
</protein>
<sequence length="256" mass="27926">MCTLVILQRPGTDWPLLLASNRDEMAERPWLPPGRHWEDRSEVVAGQDLLSGGSWMGLNDHGLVACMLNRYGSLGPAPGKRSRGELVLEALDHADARDAAEALADIEPSAYRSFNAVVADNRDAYWVRHLGDESEVVVQPLPPGLSMITAHDRNDTRGSPRQRLYLDRWRAATTPDPEQGNWQAWEALLASRETLPGEGPASAMTVSLPSGFGTLCSSLIALPADTNRKPIWRFAPGAPDRTAYELIDLGLEPSGG</sequence>
<dbReference type="PANTHER" id="PTHR17985:SF8">
    <property type="entry name" value="TRANSPORT AND GOLGI ORGANIZATION PROTEIN 2 HOMOLOG"/>
    <property type="match status" value="1"/>
</dbReference>
<dbReference type="PANTHER" id="PTHR17985">
    <property type="entry name" value="SER/THR-RICH PROTEIN T10 IN DGCR REGION"/>
    <property type="match status" value="1"/>
</dbReference>
<dbReference type="RefSeq" id="WP_275821906.1">
    <property type="nucleotide sequence ID" value="NZ_JARHUD010000004.1"/>
</dbReference>
<accession>A0ABT5YM02</accession>
<dbReference type="EMBL" id="JARHUD010000004">
    <property type="protein sequence ID" value="MDF2095960.1"/>
    <property type="molecule type" value="Genomic_DNA"/>
</dbReference>
<organism evidence="1 2">
    <name type="scientific">Aquibaculum arenosum</name>
    <dbReference type="NCBI Taxonomy" id="3032591"/>
    <lineage>
        <taxon>Bacteria</taxon>
        <taxon>Pseudomonadati</taxon>
        <taxon>Pseudomonadota</taxon>
        <taxon>Alphaproteobacteria</taxon>
        <taxon>Rhodospirillales</taxon>
        <taxon>Rhodovibrionaceae</taxon>
        <taxon>Aquibaculum</taxon>
    </lineage>
</organism>
<dbReference type="InterPro" id="IPR008551">
    <property type="entry name" value="TANGO2"/>
</dbReference>
<comment type="caution">
    <text evidence="1">The sequence shown here is derived from an EMBL/GenBank/DDBJ whole genome shotgun (WGS) entry which is preliminary data.</text>
</comment>
<dbReference type="Pfam" id="PF05742">
    <property type="entry name" value="TANGO2"/>
    <property type="match status" value="1"/>
</dbReference>
<name>A0ABT5YM02_9PROT</name>
<dbReference type="Proteomes" id="UP001215503">
    <property type="component" value="Unassembled WGS sequence"/>
</dbReference>
<reference evidence="1 2" key="1">
    <citation type="submission" date="2023-03" db="EMBL/GenBank/DDBJ databases">
        <title>Fodinicurvata sp. CAU 1616 isolated from sea sendiment.</title>
        <authorList>
            <person name="Kim W."/>
        </authorList>
    </citation>
    <scope>NUCLEOTIDE SEQUENCE [LARGE SCALE GENOMIC DNA]</scope>
    <source>
        <strain evidence="1 2">CAU 1616</strain>
    </source>
</reference>